<dbReference type="SUPFAM" id="SSF54928">
    <property type="entry name" value="RNA-binding domain, RBD"/>
    <property type="match status" value="1"/>
</dbReference>
<evidence type="ECO:0000256" key="1">
    <source>
        <dbReference type="PROSITE-ProRule" id="PRU00176"/>
    </source>
</evidence>
<dbReference type="InterPro" id="IPR035979">
    <property type="entry name" value="RBD_domain_sf"/>
</dbReference>
<reference evidence="8" key="1">
    <citation type="submission" date="2017-02" db="UniProtKB">
        <authorList>
            <consortium name="WormBaseParasite"/>
        </authorList>
    </citation>
    <scope>IDENTIFICATION</scope>
</reference>
<name>A0A0R3S7T9_HYMDI</name>
<dbReference type="InterPro" id="IPR000504">
    <property type="entry name" value="RRM_dom"/>
</dbReference>
<dbReference type="Pfam" id="PF00076">
    <property type="entry name" value="RRM_1"/>
    <property type="match status" value="1"/>
</dbReference>
<evidence type="ECO:0000313" key="4">
    <source>
        <dbReference type="EMBL" id="VDL11762.1"/>
    </source>
</evidence>
<feature type="compositionally biased region" description="Basic and acidic residues" evidence="2">
    <location>
        <begin position="43"/>
        <end position="55"/>
    </location>
</feature>
<dbReference type="OrthoDB" id="267048at2759"/>
<dbReference type="Proteomes" id="UP000274504">
    <property type="component" value="Unassembled WGS sequence"/>
</dbReference>
<protein>
    <submittedName>
        <fullName evidence="8">RRM domain-containing protein</fullName>
    </submittedName>
</protein>
<gene>
    <name evidence="4" type="ORF">HDID_LOCUS144</name>
    <name evidence="5" type="ORF">WMSIL1_LOCUS883</name>
</gene>
<keyword evidence="7" id="KW-1185">Reference proteome</keyword>
<feature type="compositionally biased region" description="Low complexity" evidence="2">
    <location>
        <begin position="69"/>
        <end position="87"/>
    </location>
</feature>
<sequence length="165" mass="17662">MSTYIGISGYRDIRLYENDRAILSDASTQRERTGVTLQTAGDSRMDSGIDMREASHSASPCSSRVEVYSTDSGSASSAESTESSGCSNERRDGSKSNAQASSKSTSGNPSTGINALKLFIGQIPRFMNEADIRPIFEEFGPISDILVLRDKLTGIHKGKLIGKSG</sequence>
<dbReference type="InterPro" id="IPR012677">
    <property type="entry name" value="Nucleotide-bd_a/b_plait_sf"/>
</dbReference>
<dbReference type="AlphaFoldDB" id="A0A0R3S7T9"/>
<feature type="region of interest" description="Disordered" evidence="2">
    <location>
        <begin position="23"/>
        <end position="111"/>
    </location>
</feature>
<evidence type="ECO:0000259" key="3">
    <source>
        <dbReference type="PROSITE" id="PS50102"/>
    </source>
</evidence>
<dbReference type="EMBL" id="CABIJS010000022">
    <property type="protein sequence ID" value="VUZ39634.1"/>
    <property type="molecule type" value="Genomic_DNA"/>
</dbReference>
<dbReference type="PROSITE" id="PS50102">
    <property type="entry name" value="RRM"/>
    <property type="match status" value="1"/>
</dbReference>
<evidence type="ECO:0000313" key="5">
    <source>
        <dbReference type="EMBL" id="VUZ39634.1"/>
    </source>
</evidence>
<accession>A0A0R3S7T9</accession>
<proteinExistence type="predicted"/>
<feature type="compositionally biased region" description="Basic and acidic residues" evidence="2">
    <location>
        <begin position="23"/>
        <end position="33"/>
    </location>
</feature>
<evidence type="ECO:0000313" key="8">
    <source>
        <dbReference type="WBParaSite" id="HDID_0000014301-mRNA-1"/>
    </source>
</evidence>
<evidence type="ECO:0000313" key="6">
    <source>
        <dbReference type="Proteomes" id="UP000274504"/>
    </source>
</evidence>
<feature type="compositionally biased region" description="Polar residues" evidence="2">
    <location>
        <begin position="95"/>
        <end position="111"/>
    </location>
</feature>
<evidence type="ECO:0000256" key="2">
    <source>
        <dbReference type="SAM" id="MobiDB-lite"/>
    </source>
</evidence>
<evidence type="ECO:0000313" key="7">
    <source>
        <dbReference type="Proteomes" id="UP000321570"/>
    </source>
</evidence>
<dbReference type="Proteomes" id="UP000321570">
    <property type="component" value="Unassembled WGS sequence"/>
</dbReference>
<dbReference type="GO" id="GO:0003723">
    <property type="term" value="F:RNA binding"/>
    <property type="evidence" value="ECO:0007669"/>
    <property type="project" value="UniProtKB-UniRule"/>
</dbReference>
<feature type="domain" description="RRM" evidence="3">
    <location>
        <begin position="116"/>
        <end position="158"/>
    </location>
</feature>
<dbReference type="Gene3D" id="3.30.70.330">
    <property type="match status" value="1"/>
</dbReference>
<keyword evidence="1" id="KW-0694">RNA-binding</keyword>
<reference evidence="5 7" key="3">
    <citation type="submission" date="2019-07" db="EMBL/GenBank/DDBJ databases">
        <authorList>
            <person name="Jastrzebski P J."/>
            <person name="Paukszto L."/>
            <person name="Jastrzebski P J."/>
        </authorList>
    </citation>
    <scope>NUCLEOTIDE SEQUENCE [LARGE SCALE GENOMIC DNA]</scope>
    <source>
        <strain evidence="5 7">WMS-il1</strain>
    </source>
</reference>
<reference evidence="4 6" key="2">
    <citation type="submission" date="2018-11" db="EMBL/GenBank/DDBJ databases">
        <authorList>
            <consortium name="Pathogen Informatics"/>
        </authorList>
    </citation>
    <scope>NUCLEOTIDE SEQUENCE [LARGE SCALE GENOMIC DNA]</scope>
</reference>
<dbReference type="WBParaSite" id="HDID_0000014301-mRNA-1">
    <property type="protein sequence ID" value="HDID_0000014301-mRNA-1"/>
    <property type="gene ID" value="HDID_0000014301"/>
</dbReference>
<dbReference type="EMBL" id="UYSG01000014">
    <property type="protein sequence ID" value="VDL11762.1"/>
    <property type="molecule type" value="Genomic_DNA"/>
</dbReference>
<organism evidence="8">
    <name type="scientific">Hymenolepis diminuta</name>
    <name type="common">Rat tapeworm</name>
    <dbReference type="NCBI Taxonomy" id="6216"/>
    <lineage>
        <taxon>Eukaryota</taxon>
        <taxon>Metazoa</taxon>
        <taxon>Spiralia</taxon>
        <taxon>Lophotrochozoa</taxon>
        <taxon>Platyhelminthes</taxon>
        <taxon>Cestoda</taxon>
        <taxon>Eucestoda</taxon>
        <taxon>Cyclophyllidea</taxon>
        <taxon>Hymenolepididae</taxon>
        <taxon>Hymenolepis</taxon>
    </lineage>
</organism>